<dbReference type="InterPro" id="IPR032466">
    <property type="entry name" value="Metal_Hydrolase"/>
</dbReference>
<dbReference type="PANTHER" id="PTHR11271">
    <property type="entry name" value="GUANINE DEAMINASE"/>
    <property type="match status" value="1"/>
</dbReference>
<keyword evidence="5 8" id="KW-0378">Hydrolase</keyword>
<sequence>MTIYRATVLDTPQSPFDGARLRTGTDIGLRVVEGVITRRDSYAAIAREYPDEQVIDLTDGILLPGFVDTHVHFPQLRVIGALGMPLLDWLDRAALPEELRMADDDQAAAVAGGFLRGLREAGTTTALVFGSHFASAMDVFFTHARASRIRIISGLVVSDRILPDGLLTTPERAYEQSVELAKRWHGVGRLHYAVTPRFSLSAGEEMLAACGKVMQDVPGLYFTSHVNENKREVEEVEELFGGLDYTSTYDAHGLLGPRSVLAHDVHPKDAELALMASRGSSVAHCPTSNSALGSGLFPLKRHVEHGVSVALGSDVGAGTGYCLLKEGLQAYFMQQLLGDEGLPLTAAHLLYLATRAGALSLDLGDRVGDLSVGREFDAVWIRPAHGDPLDMGIEHAKDSDDVLAKIFALGTTDDVAGVWVGGEHLSQTSVG</sequence>
<dbReference type="GO" id="GO:0008892">
    <property type="term" value="F:guanine deaminase activity"/>
    <property type="evidence" value="ECO:0007669"/>
    <property type="project" value="UniProtKB-UniRule"/>
</dbReference>
<gene>
    <name evidence="10" type="ORF">DFJ65_0103</name>
</gene>
<comment type="function">
    <text evidence="8">Catalyzes the hydrolytic deamination of guanine, producing xanthine and ammonia.</text>
</comment>
<comment type="pathway">
    <text evidence="1 8">Purine metabolism; guanine degradation; xanthine from guanine: step 1/1.</text>
</comment>
<dbReference type="OrthoDB" id="3173428at2"/>
<dbReference type="GO" id="GO:0008270">
    <property type="term" value="F:zinc ion binding"/>
    <property type="evidence" value="ECO:0007669"/>
    <property type="project" value="UniProtKB-UniRule"/>
</dbReference>
<dbReference type="NCBIfam" id="NF006679">
    <property type="entry name" value="PRK09228.1"/>
    <property type="match status" value="1"/>
</dbReference>
<evidence type="ECO:0000256" key="1">
    <source>
        <dbReference type="ARBA" id="ARBA00004984"/>
    </source>
</evidence>
<dbReference type="Proteomes" id="UP000256253">
    <property type="component" value="Unassembled WGS sequence"/>
</dbReference>
<dbReference type="SUPFAM" id="SSF51338">
    <property type="entry name" value="Composite domain of metallo-dependent hydrolases"/>
    <property type="match status" value="1"/>
</dbReference>
<dbReference type="EC" id="3.5.4.3" evidence="3 7"/>
<keyword evidence="4 8" id="KW-0479">Metal-binding</keyword>
<dbReference type="SUPFAM" id="SSF51556">
    <property type="entry name" value="Metallo-dependent hydrolases"/>
    <property type="match status" value="1"/>
</dbReference>
<dbReference type="UniPathway" id="UPA00603">
    <property type="reaction ID" value="UER00660"/>
</dbReference>
<dbReference type="GO" id="GO:0006147">
    <property type="term" value="P:guanine catabolic process"/>
    <property type="evidence" value="ECO:0007669"/>
    <property type="project" value="UniProtKB-UniRule"/>
</dbReference>
<evidence type="ECO:0000256" key="4">
    <source>
        <dbReference type="ARBA" id="ARBA00022723"/>
    </source>
</evidence>
<feature type="domain" description="Amidohydrolase-related" evidence="9">
    <location>
        <begin position="61"/>
        <end position="423"/>
    </location>
</feature>
<dbReference type="RefSeq" id="WP_115921316.1">
    <property type="nucleotide sequence ID" value="NZ_QTUA01000001.1"/>
</dbReference>
<dbReference type="InterPro" id="IPR011059">
    <property type="entry name" value="Metal-dep_hydrolase_composite"/>
</dbReference>
<dbReference type="Pfam" id="PF01979">
    <property type="entry name" value="Amidohydro_1"/>
    <property type="match status" value="1"/>
</dbReference>
<accession>A0A3D9UIL8</accession>
<proteinExistence type="inferred from homology"/>
<dbReference type="Gene3D" id="3.20.20.140">
    <property type="entry name" value="Metal-dependent hydrolases"/>
    <property type="match status" value="1"/>
</dbReference>
<comment type="caution">
    <text evidence="10">The sequence shown here is derived from an EMBL/GenBank/DDBJ whole genome shotgun (WGS) entry which is preliminary data.</text>
</comment>
<dbReference type="AlphaFoldDB" id="A0A3D9UIL8"/>
<evidence type="ECO:0000256" key="7">
    <source>
        <dbReference type="NCBIfam" id="TIGR02967"/>
    </source>
</evidence>
<dbReference type="EMBL" id="QTUA01000001">
    <property type="protein sequence ID" value="REF29169.1"/>
    <property type="molecule type" value="Genomic_DNA"/>
</dbReference>
<comment type="catalytic activity">
    <reaction evidence="8">
        <text>guanine + H2O + H(+) = xanthine + NH4(+)</text>
        <dbReference type="Rhea" id="RHEA:14665"/>
        <dbReference type="ChEBI" id="CHEBI:15377"/>
        <dbReference type="ChEBI" id="CHEBI:15378"/>
        <dbReference type="ChEBI" id="CHEBI:16235"/>
        <dbReference type="ChEBI" id="CHEBI:17712"/>
        <dbReference type="ChEBI" id="CHEBI:28938"/>
        <dbReference type="EC" id="3.5.4.3"/>
    </reaction>
</comment>
<dbReference type="Gene3D" id="2.30.40.10">
    <property type="entry name" value="Urease, subunit C, domain 1"/>
    <property type="match status" value="1"/>
</dbReference>
<protein>
    <recommendedName>
        <fullName evidence="3 7">Guanine deaminase</fullName>
        <shortName evidence="8">Guanase</shortName>
        <ecNumber evidence="3 7">3.5.4.3</ecNumber>
    </recommendedName>
    <alternativeName>
        <fullName evidence="8">Guanine aminohydrolase</fullName>
    </alternativeName>
</protein>
<dbReference type="InterPro" id="IPR006680">
    <property type="entry name" value="Amidohydro-rel"/>
</dbReference>
<evidence type="ECO:0000313" key="10">
    <source>
        <dbReference type="EMBL" id="REF29169.1"/>
    </source>
</evidence>
<dbReference type="PANTHER" id="PTHR11271:SF6">
    <property type="entry name" value="GUANINE DEAMINASE"/>
    <property type="match status" value="1"/>
</dbReference>
<evidence type="ECO:0000313" key="11">
    <source>
        <dbReference type="Proteomes" id="UP000256253"/>
    </source>
</evidence>
<comment type="cofactor">
    <cofactor evidence="8">
        <name>Zn(2+)</name>
        <dbReference type="ChEBI" id="CHEBI:29105"/>
    </cofactor>
    <text evidence="8">Binds 1 zinc ion per subunit.</text>
</comment>
<evidence type="ECO:0000259" key="9">
    <source>
        <dbReference type="Pfam" id="PF01979"/>
    </source>
</evidence>
<evidence type="ECO:0000256" key="8">
    <source>
        <dbReference type="RuleBase" id="RU366009"/>
    </source>
</evidence>
<evidence type="ECO:0000256" key="3">
    <source>
        <dbReference type="ARBA" id="ARBA00012781"/>
    </source>
</evidence>
<evidence type="ECO:0000256" key="6">
    <source>
        <dbReference type="ARBA" id="ARBA00022833"/>
    </source>
</evidence>
<evidence type="ECO:0000256" key="5">
    <source>
        <dbReference type="ARBA" id="ARBA00022801"/>
    </source>
</evidence>
<dbReference type="NCBIfam" id="TIGR02967">
    <property type="entry name" value="guan_deamin"/>
    <property type="match status" value="1"/>
</dbReference>
<keyword evidence="11" id="KW-1185">Reference proteome</keyword>
<comment type="similarity">
    <text evidence="2 8">Belongs to the metallo-dependent hydrolases superfamily. ATZ/TRZ family.</text>
</comment>
<evidence type="ECO:0000256" key="2">
    <source>
        <dbReference type="ARBA" id="ARBA00006745"/>
    </source>
</evidence>
<organism evidence="10 11">
    <name type="scientific">Calidifontibacter indicus</name>
    <dbReference type="NCBI Taxonomy" id="419650"/>
    <lineage>
        <taxon>Bacteria</taxon>
        <taxon>Bacillati</taxon>
        <taxon>Actinomycetota</taxon>
        <taxon>Actinomycetes</taxon>
        <taxon>Micrococcales</taxon>
        <taxon>Dermacoccaceae</taxon>
        <taxon>Calidifontibacter</taxon>
    </lineage>
</organism>
<name>A0A3D9UIL8_9MICO</name>
<reference evidence="10 11" key="1">
    <citation type="submission" date="2018-08" db="EMBL/GenBank/DDBJ databases">
        <title>Sequencing the genomes of 1000 actinobacteria strains.</title>
        <authorList>
            <person name="Klenk H.-P."/>
        </authorList>
    </citation>
    <scope>NUCLEOTIDE SEQUENCE [LARGE SCALE GENOMIC DNA]</scope>
    <source>
        <strain evidence="10 11">DSM 22967</strain>
    </source>
</reference>
<dbReference type="InterPro" id="IPR014311">
    <property type="entry name" value="Guanine_deaminase"/>
</dbReference>
<keyword evidence="6 8" id="KW-0862">Zinc</keyword>
<dbReference type="GO" id="GO:0005829">
    <property type="term" value="C:cytosol"/>
    <property type="evidence" value="ECO:0007669"/>
    <property type="project" value="TreeGrafter"/>
</dbReference>
<dbReference type="InterPro" id="IPR051607">
    <property type="entry name" value="Metallo-dep_hydrolases"/>
</dbReference>